<sequence length="295" mass="32642">MNKKILVTGGAGLNALVIGKHGQVAQALLATKPEHIQVKAVGRQEIDIHNIDSIIEAVKKHSADIVINTAAYTHVDNAESHPEEAFFLNEQAAANIAAASKITHTRFIHLSTDYIFSGEKHSPYLVTDAAGAVNIYGKSKLAGEQAVLAANPDCCIVRTSWLYSRFGNNFVKTMLKLMQSRDTLSVINDQTACPTSAIALGQFIWLLSQQKKWQQVYHWSDTGRATWYQFALEIQNLAIDLGKLTRRIPIAPVSSEQFPTPAKRPKFSLLDISVSAQIMTPRPWQQNLRSLIKTL</sequence>
<reference evidence="8" key="1">
    <citation type="submission" date="2021-07" db="EMBL/GenBank/DDBJ databases">
        <title>Shewanella sp. YLB-07 whole genome sequence.</title>
        <authorList>
            <person name="Yu L."/>
        </authorList>
    </citation>
    <scope>NUCLEOTIDE SEQUENCE</scope>
    <source>
        <strain evidence="8">YLB-08</strain>
    </source>
</reference>
<evidence type="ECO:0000256" key="4">
    <source>
        <dbReference type="ARBA" id="ARBA00017099"/>
    </source>
</evidence>
<dbReference type="RefSeq" id="WP_142873158.1">
    <property type="nucleotide sequence ID" value="NZ_CP045503.2"/>
</dbReference>
<evidence type="ECO:0000256" key="3">
    <source>
        <dbReference type="ARBA" id="ARBA00012929"/>
    </source>
</evidence>
<proteinExistence type="inferred from homology"/>
<dbReference type="InterPro" id="IPR036291">
    <property type="entry name" value="NAD(P)-bd_dom_sf"/>
</dbReference>
<evidence type="ECO:0000313" key="8">
    <source>
        <dbReference type="EMBL" id="QPG56088.1"/>
    </source>
</evidence>
<dbReference type="Proteomes" id="UP000316416">
    <property type="component" value="Chromosome"/>
</dbReference>
<keyword evidence="9" id="KW-1185">Reference proteome</keyword>
<feature type="domain" description="RmlD-like substrate binding" evidence="7">
    <location>
        <begin position="15"/>
        <end position="294"/>
    </location>
</feature>
<evidence type="ECO:0000256" key="6">
    <source>
        <dbReference type="RuleBase" id="RU364082"/>
    </source>
</evidence>
<name>A0ABX6V0Q8_9GAMM</name>
<evidence type="ECO:0000313" key="9">
    <source>
        <dbReference type="Proteomes" id="UP000316416"/>
    </source>
</evidence>
<evidence type="ECO:0000256" key="2">
    <source>
        <dbReference type="ARBA" id="ARBA00010944"/>
    </source>
</evidence>
<dbReference type="Pfam" id="PF04321">
    <property type="entry name" value="RmlD_sub_bind"/>
    <property type="match status" value="1"/>
</dbReference>
<evidence type="ECO:0000256" key="5">
    <source>
        <dbReference type="ARBA" id="ARBA00048200"/>
    </source>
</evidence>
<dbReference type="SUPFAM" id="SSF51735">
    <property type="entry name" value="NAD(P)-binding Rossmann-fold domains"/>
    <property type="match status" value="1"/>
</dbReference>
<comment type="catalytic activity">
    <reaction evidence="5 6">
        <text>dTDP-beta-L-rhamnose + NADP(+) = dTDP-4-dehydro-beta-L-rhamnose + NADPH + H(+)</text>
        <dbReference type="Rhea" id="RHEA:21796"/>
        <dbReference type="ChEBI" id="CHEBI:15378"/>
        <dbReference type="ChEBI" id="CHEBI:57510"/>
        <dbReference type="ChEBI" id="CHEBI:57783"/>
        <dbReference type="ChEBI" id="CHEBI:58349"/>
        <dbReference type="ChEBI" id="CHEBI:62830"/>
        <dbReference type="EC" id="1.1.1.133"/>
    </reaction>
</comment>
<dbReference type="InterPro" id="IPR005913">
    <property type="entry name" value="dTDP_dehydrorham_reduct"/>
</dbReference>
<dbReference type="Gene3D" id="3.90.25.10">
    <property type="entry name" value="UDP-galactose 4-epimerase, domain 1"/>
    <property type="match status" value="1"/>
</dbReference>
<dbReference type="PANTHER" id="PTHR10491:SF4">
    <property type="entry name" value="METHIONINE ADENOSYLTRANSFERASE 2 SUBUNIT BETA"/>
    <property type="match status" value="1"/>
</dbReference>
<protein>
    <recommendedName>
        <fullName evidence="4 6">dTDP-4-dehydrorhamnose reductase</fullName>
        <ecNumber evidence="3 6">1.1.1.133</ecNumber>
    </recommendedName>
</protein>
<dbReference type="PANTHER" id="PTHR10491">
    <property type="entry name" value="DTDP-4-DEHYDRORHAMNOSE REDUCTASE"/>
    <property type="match status" value="1"/>
</dbReference>
<comment type="pathway">
    <text evidence="1 6">Carbohydrate biosynthesis; dTDP-L-rhamnose biosynthesis.</text>
</comment>
<evidence type="ECO:0000259" key="7">
    <source>
        <dbReference type="Pfam" id="PF04321"/>
    </source>
</evidence>
<accession>A0ABX6V0Q8</accession>
<dbReference type="NCBIfam" id="TIGR01214">
    <property type="entry name" value="rmlD"/>
    <property type="match status" value="1"/>
</dbReference>
<comment type="function">
    <text evidence="6">Catalyzes the reduction of dTDP-6-deoxy-L-lyxo-4-hexulose to yield dTDP-L-rhamnose.</text>
</comment>
<comment type="similarity">
    <text evidence="2 6">Belongs to the dTDP-4-dehydrorhamnose reductase family.</text>
</comment>
<organism evidence="8 9">
    <name type="scientific">Shewanella eurypsychrophilus</name>
    <dbReference type="NCBI Taxonomy" id="2593656"/>
    <lineage>
        <taxon>Bacteria</taxon>
        <taxon>Pseudomonadati</taxon>
        <taxon>Pseudomonadota</taxon>
        <taxon>Gammaproteobacteria</taxon>
        <taxon>Alteromonadales</taxon>
        <taxon>Shewanellaceae</taxon>
        <taxon>Shewanella</taxon>
    </lineage>
</organism>
<dbReference type="EMBL" id="CP045503">
    <property type="protein sequence ID" value="QPG56088.1"/>
    <property type="molecule type" value="Genomic_DNA"/>
</dbReference>
<keyword evidence="6 8" id="KW-0560">Oxidoreductase</keyword>
<dbReference type="GO" id="GO:0008831">
    <property type="term" value="F:dTDP-4-dehydrorhamnose reductase activity"/>
    <property type="evidence" value="ECO:0007669"/>
    <property type="project" value="UniProtKB-EC"/>
</dbReference>
<evidence type="ECO:0000256" key="1">
    <source>
        <dbReference type="ARBA" id="ARBA00004781"/>
    </source>
</evidence>
<dbReference type="CDD" id="cd05254">
    <property type="entry name" value="dTDP_HR_like_SDR_e"/>
    <property type="match status" value="1"/>
</dbReference>
<gene>
    <name evidence="8" type="primary">rfbD</name>
    <name evidence="8" type="ORF">FM038_000570</name>
</gene>
<keyword evidence="6" id="KW-0521">NADP</keyword>
<comment type="cofactor">
    <cofactor evidence="6">
        <name>Mg(2+)</name>
        <dbReference type="ChEBI" id="CHEBI:18420"/>
    </cofactor>
    <text evidence="6">Binds 1 Mg(2+) ion per monomer.</text>
</comment>
<dbReference type="EC" id="1.1.1.133" evidence="3 6"/>
<dbReference type="Gene3D" id="3.40.50.720">
    <property type="entry name" value="NAD(P)-binding Rossmann-like Domain"/>
    <property type="match status" value="1"/>
</dbReference>
<dbReference type="InterPro" id="IPR029903">
    <property type="entry name" value="RmlD-like-bd"/>
</dbReference>